<feature type="region of interest" description="Disordered" evidence="1">
    <location>
        <begin position="312"/>
        <end position="331"/>
    </location>
</feature>
<dbReference type="EMBL" id="LCFQ01000013">
    <property type="protein sequence ID" value="KKS97465.1"/>
    <property type="molecule type" value="Genomic_DNA"/>
</dbReference>
<name>A0A0G1DHX5_9BACT</name>
<dbReference type="Pfam" id="PF08239">
    <property type="entry name" value="SH3_3"/>
    <property type="match status" value="1"/>
</dbReference>
<reference evidence="5 6" key="1">
    <citation type="journal article" date="2015" name="Nature">
        <title>rRNA introns, odd ribosomes, and small enigmatic genomes across a large radiation of phyla.</title>
        <authorList>
            <person name="Brown C.T."/>
            <person name="Hug L.A."/>
            <person name="Thomas B.C."/>
            <person name="Sharon I."/>
            <person name="Castelle C.J."/>
            <person name="Singh A."/>
            <person name="Wilkins M.J."/>
            <person name="Williams K.H."/>
            <person name="Banfield J.F."/>
        </authorList>
    </citation>
    <scope>NUCLEOTIDE SEQUENCE [LARGE SCALE GENOMIC DNA]</scope>
</reference>
<dbReference type="InterPro" id="IPR003646">
    <property type="entry name" value="SH3-like_bac-type"/>
</dbReference>
<dbReference type="InterPro" id="IPR013229">
    <property type="entry name" value="PEGA"/>
</dbReference>
<feature type="domain" description="PEGA" evidence="4">
    <location>
        <begin position="157"/>
        <end position="202"/>
    </location>
</feature>
<keyword evidence="2" id="KW-0812">Transmembrane</keyword>
<keyword evidence="2" id="KW-0472">Membrane</keyword>
<evidence type="ECO:0000313" key="6">
    <source>
        <dbReference type="Proteomes" id="UP000034090"/>
    </source>
</evidence>
<evidence type="ECO:0000256" key="1">
    <source>
        <dbReference type="SAM" id="MobiDB-lite"/>
    </source>
</evidence>
<dbReference type="Pfam" id="PF08308">
    <property type="entry name" value="PEGA"/>
    <property type="match status" value="2"/>
</dbReference>
<evidence type="ECO:0000313" key="5">
    <source>
        <dbReference type="EMBL" id="KKS97465.1"/>
    </source>
</evidence>
<organism evidence="5 6">
    <name type="scientific">Candidatus Woesebacteria bacterium GW2011_GWB1_43_14</name>
    <dbReference type="NCBI Taxonomy" id="1618578"/>
    <lineage>
        <taxon>Bacteria</taxon>
        <taxon>Candidatus Woeseibacteriota</taxon>
    </lineage>
</organism>
<evidence type="ECO:0000259" key="3">
    <source>
        <dbReference type="Pfam" id="PF08239"/>
    </source>
</evidence>
<feature type="transmembrane region" description="Helical" evidence="2">
    <location>
        <begin position="44"/>
        <end position="66"/>
    </location>
</feature>
<evidence type="ECO:0000256" key="2">
    <source>
        <dbReference type="SAM" id="Phobius"/>
    </source>
</evidence>
<accession>A0A0G1DHX5</accession>
<feature type="domain" description="SH3b" evidence="3">
    <location>
        <begin position="257"/>
        <end position="308"/>
    </location>
</feature>
<sequence>MGIEPMHNRFADDRVSTSPLSLAQVFYLKPVLKSSMSSIVKLRFVILILTAIGVFVISIFFAIRVFRPKKASLLIQTNPEAKVIINNLEVGTTPYEAELTDKQIILKLESGTLIPYEAKVKLVAGVTTVVRRNFGPNRESSSGEVISFEKKGGKEANVSVISTPQAAQVFLDGAFYDFSPTKLVNVALGEHELRVSAIGYLERSFLINTEGGYNLTAIVELASDPEYLKEEVLGEADINEEEALGTWIKIKETPTGFLRVREQASTGSREVAKVVPGEQFILIEESEDGSWYKIKKGDKELGWILGDYAKRLDESDTPIEDPDNHSDPNNN</sequence>
<dbReference type="Gene3D" id="2.30.30.40">
    <property type="entry name" value="SH3 Domains"/>
    <property type="match status" value="1"/>
</dbReference>
<dbReference type="AlphaFoldDB" id="A0A0G1DHX5"/>
<feature type="domain" description="PEGA" evidence="4">
    <location>
        <begin position="72"/>
        <end position="133"/>
    </location>
</feature>
<keyword evidence="2" id="KW-1133">Transmembrane helix</keyword>
<dbReference type="STRING" id="1618578.UV74_C0013G0587"/>
<protein>
    <submittedName>
        <fullName evidence="5">PEGA domain protein</fullName>
    </submittedName>
</protein>
<proteinExistence type="predicted"/>
<feature type="compositionally biased region" description="Basic and acidic residues" evidence="1">
    <location>
        <begin position="322"/>
        <end position="331"/>
    </location>
</feature>
<evidence type="ECO:0000259" key="4">
    <source>
        <dbReference type="Pfam" id="PF08308"/>
    </source>
</evidence>
<gene>
    <name evidence="5" type="ORF">UV74_C0013G0587</name>
</gene>
<dbReference type="Proteomes" id="UP000034090">
    <property type="component" value="Unassembled WGS sequence"/>
</dbReference>
<comment type="caution">
    <text evidence="5">The sequence shown here is derived from an EMBL/GenBank/DDBJ whole genome shotgun (WGS) entry which is preliminary data.</text>
</comment>